<proteinExistence type="predicted"/>
<gene>
    <name evidence="2" type="ORF">ILYODFUR_005464</name>
</gene>
<comment type="caution">
    <text evidence="2">The sequence shown here is derived from an EMBL/GenBank/DDBJ whole genome shotgun (WGS) entry which is preliminary data.</text>
</comment>
<feature type="region of interest" description="Disordered" evidence="1">
    <location>
        <begin position="47"/>
        <end position="70"/>
    </location>
</feature>
<name>A0ABV0TS70_9TELE</name>
<evidence type="ECO:0000313" key="2">
    <source>
        <dbReference type="EMBL" id="MEQ2235757.1"/>
    </source>
</evidence>
<sequence length="86" mass="9678">MAIYFPPAPIALREESEGERGMSKVLKERVNEQPLCLFQRATVASEKEGRGWRTRAEKDGGGHWKAPRSCPQQISVLPLQPYTPLT</sequence>
<organism evidence="2 3">
    <name type="scientific">Ilyodon furcidens</name>
    <name type="common">goldbreast splitfin</name>
    <dbReference type="NCBI Taxonomy" id="33524"/>
    <lineage>
        <taxon>Eukaryota</taxon>
        <taxon>Metazoa</taxon>
        <taxon>Chordata</taxon>
        <taxon>Craniata</taxon>
        <taxon>Vertebrata</taxon>
        <taxon>Euteleostomi</taxon>
        <taxon>Actinopterygii</taxon>
        <taxon>Neopterygii</taxon>
        <taxon>Teleostei</taxon>
        <taxon>Neoteleostei</taxon>
        <taxon>Acanthomorphata</taxon>
        <taxon>Ovalentaria</taxon>
        <taxon>Atherinomorphae</taxon>
        <taxon>Cyprinodontiformes</taxon>
        <taxon>Goodeidae</taxon>
        <taxon>Ilyodon</taxon>
    </lineage>
</organism>
<reference evidence="2 3" key="1">
    <citation type="submission" date="2021-06" db="EMBL/GenBank/DDBJ databases">
        <authorList>
            <person name="Palmer J.M."/>
        </authorList>
    </citation>
    <scope>NUCLEOTIDE SEQUENCE [LARGE SCALE GENOMIC DNA]</scope>
    <source>
        <strain evidence="3">if_2019</strain>
        <tissue evidence="2">Muscle</tissue>
    </source>
</reference>
<keyword evidence="3" id="KW-1185">Reference proteome</keyword>
<protein>
    <submittedName>
        <fullName evidence="2">Uncharacterized protein</fullName>
    </submittedName>
</protein>
<dbReference type="Proteomes" id="UP001482620">
    <property type="component" value="Unassembled WGS sequence"/>
</dbReference>
<feature type="compositionally biased region" description="Basic and acidic residues" evidence="1">
    <location>
        <begin position="47"/>
        <end position="62"/>
    </location>
</feature>
<accession>A0ABV0TS70</accession>
<evidence type="ECO:0000256" key="1">
    <source>
        <dbReference type="SAM" id="MobiDB-lite"/>
    </source>
</evidence>
<evidence type="ECO:0000313" key="3">
    <source>
        <dbReference type="Proteomes" id="UP001482620"/>
    </source>
</evidence>
<dbReference type="EMBL" id="JAHRIQ010046659">
    <property type="protein sequence ID" value="MEQ2235757.1"/>
    <property type="molecule type" value="Genomic_DNA"/>
</dbReference>